<dbReference type="PROSITE" id="PS50005">
    <property type="entry name" value="TPR"/>
    <property type="match status" value="2"/>
</dbReference>
<organism evidence="3 4">
    <name type="scientific">Spongiivirga citrea</name>
    <dbReference type="NCBI Taxonomy" id="1481457"/>
    <lineage>
        <taxon>Bacteria</taxon>
        <taxon>Pseudomonadati</taxon>
        <taxon>Bacteroidota</taxon>
        <taxon>Flavobacteriia</taxon>
        <taxon>Flavobacteriales</taxon>
        <taxon>Flavobacteriaceae</taxon>
        <taxon>Spongiivirga</taxon>
    </lineage>
</organism>
<dbReference type="Gene3D" id="2.30.40.10">
    <property type="entry name" value="Urease, subunit C, domain 1"/>
    <property type="match status" value="1"/>
</dbReference>
<dbReference type="Pfam" id="PF01979">
    <property type="entry name" value="Amidohydro_1"/>
    <property type="match status" value="2"/>
</dbReference>
<keyword evidence="3" id="KW-0378">Hydrolase</keyword>
<dbReference type="SUPFAM" id="SSF51556">
    <property type="entry name" value="Metallo-dependent hydrolases"/>
    <property type="match status" value="1"/>
</dbReference>
<dbReference type="EMBL" id="JAABOQ010000002">
    <property type="protein sequence ID" value="NER16548.1"/>
    <property type="molecule type" value="Genomic_DNA"/>
</dbReference>
<dbReference type="Proteomes" id="UP000474296">
    <property type="component" value="Unassembled WGS sequence"/>
</dbReference>
<name>A0A6M0CFB3_9FLAO</name>
<feature type="repeat" description="TPR" evidence="1">
    <location>
        <begin position="610"/>
        <end position="643"/>
    </location>
</feature>
<feature type="domain" description="Amidohydrolase-related" evidence="2">
    <location>
        <begin position="76"/>
        <end position="228"/>
    </location>
</feature>
<dbReference type="Gene3D" id="1.25.40.10">
    <property type="entry name" value="Tetratricopeptide repeat domain"/>
    <property type="match status" value="1"/>
</dbReference>
<dbReference type="InterPro" id="IPR011990">
    <property type="entry name" value="TPR-like_helical_dom_sf"/>
</dbReference>
<evidence type="ECO:0000313" key="4">
    <source>
        <dbReference type="Proteomes" id="UP000474296"/>
    </source>
</evidence>
<dbReference type="InterPro" id="IPR006680">
    <property type="entry name" value="Amidohydro-rel"/>
</dbReference>
<dbReference type="InterPro" id="IPR019734">
    <property type="entry name" value="TPR_rpt"/>
</dbReference>
<dbReference type="GO" id="GO:0016810">
    <property type="term" value="F:hydrolase activity, acting on carbon-nitrogen (but not peptide) bonds"/>
    <property type="evidence" value="ECO:0007669"/>
    <property type="project" value="InterPro"/>
</dbReference>
<dbReference type="Gene3D" id="3.20.20.140">
    <property type="entry name" value="Metal-dependent hydrolases"/>
    <property type="match status" value="1"/>
</dbReference>
<dbReference type="RefSeq" id="WP_164029820.1">
    <property type="nucleotide sequence ID" value="NZ_JAABOQ010000002.1"/>
</dbReference>
<dbReference type="SMART" id="SM00028">
    <property type="entry name" value="TPR"/>
    <property type="match status" value="2"/>
</dbReference>
<evidence type="ECO:0000256" key="1">
    <source>
        <dbReference type="PROSITE-ProRule" id="PRU00339"/>
    </source>
</evidence>
<dbReference type="SUPFAM" id="SSF51338">
    <property type="entry name" value="Composite domain of metallo-dependent hydrolases"/>
    <property type="match status" value="1"/>
</dbReference>
<dbReference type="InterPro" id="IPR051781">
    <property type="entry name" value="Metallo-dep_Hydrolase"/>
</dbReference>
<dbReference type="InterPro" id="IPR011059">
    <property type="entry name" value="Metal-dep_hydrolase_composite"/>
</dbReference>
<gene>
    <name evidence="3" type="ORF">GWK10_04965</name>
</gene>
<dbReference type="PANTHER" id="PTHR43135:SF3">
    <property type="entry name" value="ALPHA-D-RIBOSE 1-METHYLPHOSPHONATE 5-TRIPHOSPHATE DIPHOSPHATASE"/>
    <property type="match status" value="1"/>
</dbReference>
<dbReference type="InterPro" id="IPR032466">
    <property type="entry name" value="Metal_Hydrolase"/>
</dbReference>
<dbReference type="Pfam" id="PF13181">
    <property type="entry name" value="TPR_8"/>
    <property type="match status" value="2"/>
</dbReference>
<accession>A0A6M0CFB3</accession>
<protein>
    <submittedName>
        <fullName evidence="3">Amidohydrolase family protein</fullName>
    </submittedName>
</protein>
<feature type="repeat" description="TPR" evidence="1">
    <location>
        <begin position="644"/>
        <end position="677"/>
    </location>
</feature>
<keyword evidence="4" id="KW-1185">Reference proteome</keyword>
<keyword evidence="1" id="KW-0802">TPR repeat</keyword>
<dbReference type="PANTHER" id="PTHR43135">
    <property type="entry name" value="ALPHA-D-RIBOSE 1-METHYLPHOSPHONATE 5-TRIPHOSPHATE DIPHOSPHATASE"/>
    <property type="match status" value="1"/>
</dbReference>
<evidence type="ECO:0000259" key="2">
    <source>
        <dbReference type="Pfam" id="PF01979"/>
    </source>
</evidence>
<reference evidence="3 4" key="1">
    <citation type="submission" date="2020-01" db="EMBL/GenBank/DDBJ databases">
        <title>Spongiivirga citrea KCTC 32990T.</title>
        <authorList>
            <person name="Wang G."/>
        </authorList>
    </citation>
    <scope>NUCLEOTIDE SEQUENCE [LARGE SCALE GENOMIC DNA]</scope>
    <source>
        <strain evidence="3 4">KCTC 32990</strain>
    </source>
</reference>
<feature type="domain" description="Amidohydrolase-related" evidence="2">
    <location>
        <begin position="366"/>
        <end position="459"/>
    </location>
</feature>
<proteinExistence type="predicted"/>
<comment type="caution">
    <text evidence="3">The sequence shown here is derived from an EMBL/GenBank/DDBJ whole genome shotgun (WGS) entry which is preliminary data.</text>
</comment>
<evidence type="ECO:0000313" key="3">
    <source>
        <dbReference type="EMBL" id="NER16548.1"/>
    </source>
</evidence>
<dbReference type="SUPFAM" id="SSF48452">
    <property type="entry name" value="TPR-like"/>
    <property type="match status" value="1"/>
</dbReference>
<sequence>MKNCILLLCLAYCTLNCSQSTEYDLAITDVNVFNSKTLEVKEHQTVLINADTIAAIVNSDKKVKATKTINGDGRLLTPGFIDTHVHLIGNYGVDSALPEEYEADGGLEMLRELTTHHYLNHGVTTIIDMAQPEEWIDITLDWQNNPTSEYPDLYITGGSIVSDEDRRQPAHHIEVMNPEDGRKKVRDYAAKGLKYMKFYRKLRKPDYEAMADEARKQGIIVNTHVDNNVVTIGEAMDYGISNFEHFFTLTPSILDYDTHWPAMNEQYGIRMTSSIDEFAAQMVFFFGYIKEHPEMEEELMALFDTMATKGASISTALNVVASSAGQSDFFTSFEYYPIRKIPMVNYTEEQQKALDDAYNAMMGYYRKAHDKGVKIRIGTDCRFGGRALLSELILLSKAGFSIGEVLQIATLNGYESMQLDQTHGNIAVGKAADLILFDKNPFENTVNFLEKKTIIKDGKVLTAKRSVAYDYMQDLLNKGANTAQNSFKVNIDNEDYKKLQNSELKQVVKELFSGNKIKEAIASYSLYKSHFPEGNFQLDAVSITNTAYGLIRDNKLDVLKEYYAFCATNFPETKRYLGLSVYHEILNNGIEAGKTHFTANKDSADYILDENEINGLGYLYLQSGKTDEAIAVFKLNVEAFPESWNVYDSLGESLTTIGKKKEARQNYLKSLELNPESASGKAALKKLAP</sequence>
<dbReference type="AlphaFoldDB" id="A0A6M0CFB3"/>